<organism evidence="2 3">
    <name type="scientific">Pedobacter lithocola</name>
    <dbReference type="NCBI Taxonomy" id="1908239"/>
    <lineage>
        <taxon>Bacteria</taxon>
        <taxon>Pseudomonadati</taxon>
        <taxon>Bacteroidota</taxon>
        <taxon>Sphingobacteriia</taxon>
        <taxon>Sphingobacteriales</taxon>
        <taxon>Sphingobacteriaceae</taxon>
        <taxon>Pedobacter</taxon>
    </lineage>
</organism>
<evidence type="ECO:0000313" key="3">
    <source>
        <dbReference type="Proteomes" id="UP001595789"/>
    </source>
</evidence>
<protein>
    <submittedName>
        <fullName evidence="2">Uncharacterized protein</fullName>
    </submittedName>
</protein>
<accession>A0ABV8PBW7</accession>
<evidence type="ECO:0000256" key="1">
    <source>
        <dbReference type="SAM" id="Phobius"/>
    </source>
</evidence>
<keyword evidence="1" id="KW-0812">Transmembrane</keyword>
<comment type="caution">
    <text evidence="2">The sequence shown here is derived from an EMBL/GenBank/DDBJ whole genome shotgun (WGS) entry which is preliminary data.</text>
</comment>
<dbReference type="Proteomes" id="UP001595789">
    <property type="component" value="Unassembled WGS sequence"/>
</dbReference>
<reference evidence="3" key="1">
    <citation type="journal article" date="2019" name="Int. J. Syst. Evol. Microbiol.">
        <title>The Global Catalogue of Microorganisms (GCM) 10K type strain sequencing project: providing services to taxonomists for standard genome sequencing and annotation.</title>
        <authorList>
            <consortium name="The Broad Institute Genomics Platform"/>
            <consortium name="The Broad Institute Genome Sequencing Center for Infectious Disease"/>
            <person name="Wu L."/>
            <person name="Ma J."/>
        </authorList>
    </citation>
    <scope>NUCLEOTIDE SEQUENCE [LARGE SCALE GENOMIC DNA]</scope>
    <source>
        <strain evidence="3">CCM 8691</strain>
    </source>
</reference>
<feature type="transmembrane region" description="Helical" evidence="1">
    <location>
        <begin position="102"/>
        <end position="121"/>
    </location>
</feature>
<dbReference type="RefSeq" id="WP_378984901.1">
    <property type="nucleotide sequence ID" value="NZ_JBHSBW010000011.1"/>
</dbReference>
<feature type="transmembrane region" description="Helical" evidence="1">
    <location>
        <begin position="44"/>
        <end position="67"/>
    </location>
</feature>
<keyword evidence="1" id="KW-1133">Transmembrane helix</keyword>
<evidence type="ECO:0000313" key="2">
    <source>
        <dbReference type="EMBL" id="MFC4211625.1"/>
    </source>
</evidence>
<gene>
    <name evidence="2" type="ORF">ACFOWA_10550</name>
</gene>
<proteinExistence type="predicted"/>
<keyword evidence="1" id="KW-0472">Membrane</keyword>
<sequence length="207" mass="22934">MNFIFQLEHLSQAGSRFSYIIGALGLMFILIACLLWNLNAATAAKGAATAIMSGGLILALGGTLSGYKTSKELHRNIDVFPQHRSTFLRTEKAKVESVHDNWFVYRIFWILIAIGGCILLFTTDNKFWLGVGAGAIFIGIAGVIIEAWSYRINEQYRNLILKEAGNYAGRYIKQKSALLSTETAAIKPNIGSTMAFYQKQQDSDARQ</sequence>
<name>A0ABV8PBW7_9SPHI</name>
<dbReference type="EMBL" id="JBHSBW010000011">
    <property type="protein sequence ID" value="MFC4211625.1"/>
    <property type="molecule type" value="Genomic_DNA"/>
</dbReference>
<feature type="transmembrane region" description="Helical" evidence="1">
    <location>
        <begin position="127"/>
        <end position="148"/>
    </location>
</feature>
<keyword evidence="3" id="KW-1185">Reference proteome</keyword>
<feature type="transmembrane region" description="Helical" evidence="1">
    <location>
        <begin position="17"/>
        <end position="38"/>
    </location>
</feature>